<dbReference type="Pfam" id="PF04146">
    <property type="entry name" value="YTH"/>
    <property type="match status" value="1"/>
</dbReference>
<dbReference type="InterPro" id="IPR007275">
    <property type="entry name" value="YTH_domain"/>
</dbReference>
<dbReference type="GO" id="GO:0000398">
    <property type="term" value="P:mRNA splicing, via spliceosome"/>
    <property type="evidence" value="ECO:0007669"/>
    <property type="project" value="TreeGrafter"/>
</dbReference>
<feature type="region of interest" description="Disordered" evidence="1">
    <location>
        <begin position="357"/>
        <end position="407"/>
    </location>
</feature>
<reference evidence="3 4" key="1">
    <citation type="journal article" date="2016" name="Genome Biol. Evol.">
        <title>Divergent and convergent evolution of fungal pathogenicity.</title>
        <authorList>
            <person name="Shang Y."/>
            <person name="Xiao G."/>
            <person name="Zheng P."/>
            <person name="Cen K."/>
            <person name="Zhan S."/>
            <person name="Wang C."/>
        </authorList>
    </citation>
    <scope>NUCLEOTIDE SEQUENCE [LARGE SCALE GENOMIC DNA]</scope>
    <source>
        <strain evidence="3 4">RCEF 4871</strain>
    </source>
</reference>
<dbReference type="AlphaFoldDB" id="A0A167KEB4"/>
<dbReference type="STRING" id="1081105.A0A167KEB4"/>
<dbReference type="PANTHER" id="PTHR12357">
    <property type="entry name" value="YTH YT521-B HOMOLOGY DOMAIN-CONTAINING"/>
    <property type="match status" value="1"/>
</dbReference>
<feature type="compositionally biased region" description="Low complexity" evidence="1">
    <location>
        <begin position="119"/>
        <end position="131"/>
    </location>
</feature>
<feature type="compositionally biased region" description="Acidic residues" evidence="1">
    <location>
        <begin position="396"/>
        <end position="407"/>
    </location>
</feature>
<name>A0A167KEB4_METRR</name>
<evidence type="ECO:0000259" key="2">
    <source>
        <dbReference type="PROSITE" id="PS50882"/>
    </source>
</evidence>
<dbReference type="OMA" id="APFRIDW"/>
<proteinExistence type="predicted"/>
<protein>
    <submittedName>
        <fullName evidence="3">YT521-B-like family protein</fullName>
    </submittedName>
</protein>
<evidence type="ECO:0000256" key="1">
    <source>
        <dbReference type="SAM" id="MobiDB-lite"/>
    </source>
</evidence>
<gene>
    <name evidence="3" type="ORF">NOR_00210</name>
</gene>
<comment type="caution">
    <text evidence="3">The sequence shown here is derived from an EMBL/GenBank/DDBJ whole genome shotgun (WGS) entry which is preliminary data.</text>
</comment>
<dbReference type="GO" id="GO:1990247">
    <property type="term" value="F:N6-methyladenosine-containing RNA reader activity"/>
    <property type="evidence" value="ECO:0007669"/>
    <property type="project" value="TreeGrafter"/>
</dbReference>
<accession>A0A167KEB4</accession>
<evidence type="ECO:0000313" key="4">
    <source>
        <dbReference type="Proteomes" id="UP000243498"/>
    </source>
</evidence>
<dbReference type="GO" id="GO:0003729">
    <property type="term" value="F:mRNA binding"/>
    <property type="evidence" value="ECO:0007669"/>
    <property type="project" value="TreeGrafter"/>
</dbReference>
<dbReference type="CDD" id="cd21134">
    <property type="entry name" value="YTH"/>
    <property type="match status" value="1"/>
</dbReference>
<dbReference type="PROSITE" id="PS50882">
    <property type="entry name" value="YTH"/>
    <property type="match status" value="1"/>
</dbReference>
<organism evidence="3 4">
    <name type="scientific">Metarhizium rileyi (strain RCEF 4871)</name>
    <name type="common">Nomuraea rileyi</name>
    <dbReference type="NCBI Taxonomy" id="1649241"/>
    <lineage>
        <taxon>Eukaryota</taxon>
        <taxon>Fungi</taxon>
        <taxon>Dikarya</taxon>
        <taxon>Ascomycota</taxon>
        <taxon>Pezizomycotina</taxon>
        <taxon>Sordariomycetes</taxon>
        <taxon>Hypocreomycetidae</taxon>
        <taxon>Hypocreales</taxon>
        <taxon>Clavicipitaceae</taxon>
        <taxon>Metarhizium</taxon>
    </lineage>
</organism>
<dbReference type="PANTHER" id="PTHR12357:SF3">
    <property type="entry name" value="YTH DOMAIN-CONTAINING PROTEIN 1"/>
    <property type="match status" value="1"/>
</dbReference>
<evidence type="ECO:0000313" key="3">
    <source>
        <dbReference type="EMBL" id="OAA51617.1"/>
    </source>
</evidence>
<dbReference type="GO" id="GO:0000381">
    <property type="term" value="P:regulation of alternative mRNA splicing, via spliceosome"/>
    <property type="evidence" value="ECO:0007669"/>
    <property type="project" value="TreeGrafter"/>
</dbReference>
<dbReference type="GO" id="GO:0005654">
    <property type="term" value="C:nucleoplasm"/>
    <property type="evidence" value="ECO:0007669"/>
    <property type="project" value="TreeGrafter"/>
</dbReference>
<feature type="domain" description="YTH" evidence="2">
    <location>
        <begin position="185"/>
        <end position="321"/>
    </location>
</feature>
<dbReference type="InterPro" id="IPR045168">
    <property type="entry name" value="YTH_prot"/>
</dbReference>
<dbReference type="OrthoDB" id="6103986at2759"/>
<dbReference type="EMBL" id="AZHC01000001">
    <property type="protein sequence ID" value="OAA51617.1"/>
    <property type="molecule type" value="Genomic_DNA"/>
</dbReference>
<feature type="region of interest" description="Disordered" evidence="1">
    <location>
        <begin position="109"/>
        <end position="134"/>
    </location>
</feature>
<feature type="compositionally biased region" description="Polar residues" evidence="1">
    <location>
        <begin position="20"/>
        <end position="29"/>
    </location>
</feature>
<feature type="region of interest" description="Disordered" evidence="1">
    <location>
        <begin position="1"/>
        <end position="29"/>
    </location>
</feature>
<keyword evidence="4" id="KW-1185">Reference proteome</keyword>
<dbReference type="Gene3D" id="3.10.590.10">
    <property type="entry name" value="ph1033 like domains"/>
    <property type="match status" value="1"/>
</dbReference>
<sequence>MSATSMAHQDDAGQPMPVCSSITPINDFDTTTSEAVPQELPATASHPVTPMAPTNPQASLQELLENHEELRIWLDHTGFFDHGHRKRVLDGVRELQGLEAEKAKVLQKIQSSKPSDKLASASSPSACSTPTQQKLHVRDAAAYGTLSPPREPSAHARSCSASRAPPLVRELEQLSVRMAARKADTRYFLVKSSNTTNVYMSRRDGLWITQAKNGPLFTEAFREAKSVILFFSINKSKAFQGYARMSSAPDPAIRLPLWIASTANDMHTTAPFRIDWVNESETSFSQLGDLKNPYNEFNPVFVGRDGQEYPDDCGRRMMDVMDRVKTVQGLHASNSVPARGHPGRQRARAEMKRSFATIAGPSSSESQPRAVGLEASRWKPRASSPGFLSLNPEPVDHDDGDLLLEYP</sequence>
<dbReference type="Proteomes" id="UP000243498">
    <property type="component" value="Unassembled WGS sequence"/>
</dbReference>